<evidence type="ECO:0008006" key="3">
    <source>
        <dbReference type="Google" id="ProtNLM"/>
    </source>
</evidence>
<sequence>TLYAIIIAPFNRRNLVFGIYFTHMIINAVPFTIFFILSLIILPISILSIISLFIFYFFIALIFSGIGLFLGALAISKPSLTPLVNLGISIIYIFSCLSYPFEFFPENFQAFVIFDPFYYLFDFIRVIWIYDDIFLSIVTHPFHVFLIVGGAVILPLIGLWIFNFIFNKYGIIGY</sequence>
<feature type="transmembrane region" description="Helical" evidence="1">
    <location>
        <begin position="54"/>
        <end position="76"/>
    </location>
</feature>
<feature type="non-terminal residue" evidence="2">
    <location>
        <position position="1"/>
    </location>
</feature>
<dbReference type="EMBL" id="BART01026402">
    <property type="protein sequence ID" value="GAG96451.1"/>
    <property type="molecule type" value="Genomic_DNA"/>
</dbReference>
<proteinExistence type="predicted"/>
<organism evidence="2">
    <name type="scientific">marine sediment metagenome</name>
    <dbReference type="NCBI Taxonomy" id="412755"/>
    <lineage>
        <taxon>unclassified sequences</taxon>
        <taxon>metagenomes</taxon>
        <taxon>ecological metagenomes</taxon>
    </lineage>
</organism>
<feature type="transmembrane region" description="Helical" evidence="1">
    <location>
        <begin position="108"/>
        <end position="130"/>
    </location>
</feature>
<accession>X1DJ80</accession>
<evidence type="ECO:0000313" key="2">
    <source>
        <dbReference type="EMBL" id="GAG96451.1"/>
    </source>
</evidence>
<keyword evidence="1" id="KW-1133">Transmembrane helix</keyword>
<comment type="caution">
    <text evidence="2">The sequence shown here is derived from an EMBL/GenBank/DDBJ whole genome shotgun (WGS) entry which is preliminary data.</text>
</comment>
<keyword evidence="1" id="KW-0812">Transmembrane</keyword>
<name>X1DJ80_9ZZZZ</name>
<feature type="transmembrane region" description="Helical" evidence="1">
    <location>
        <begin position="82"/>
        <end position="101"/>
    </location>
</feature>
<protein>
    <recommendedName>
        <fullName evidence="3">ABC-2 type transporter domain-containing protein</fullName>
    </recommendedName>
</protein>
<gene>
    <name evidence="2" type="ORF">S01H4_47104</name>
</gene>
<evidence type="ECO:0000256" key="1">
    <source>
        <dbReference type="SAM" id="Phobius"/>
    </source>
</evidence>
<keyword evidence="1" id="KW-0472">Membrane</keyword>
<reference evidence="2" key="1">
    <citation type="journal article" date="2014" name="Front. Microbiol.">
        <title>High frequency of phylogenetically diverse reductive dehalogenase-homologous genes in deep subseafloor sedimentary metagenomes.</title>
        <authorList>
            <person name="Kawai M."/>
            <person name="Futagami T."/>
            <person name="Toyoda A."/>
            <person name="Takaki Y."/>
            <person name="Nishi S."/>
            <person name="Hori S."/>
            <person name="Arai W."/>
            <person name="Tsubouchi T."/>
            <person name="Morono Y."/>
            <person name="Uchiyama I."/>
            <person name="Ito T."/>
            <person name="Fujiyama A."/>
            <person name="Inagaki F."/>
            <person name="Takami H."/>
        </authorList>
    </citation>
    <scope>NUCLEOTIDE SEQUENCE</scope>
    <source>
        <strain evidence="2">Expedition CK06-06</strain>
    </source>
</reference>
<dbReference type="AlphaFoldDB" id="X1DJ80"/>
<feature type="transmembrane region" description="Helical" evidence="1">
    <location>
        <begin position="142"/>
        <end position="166"/>
    </location>
</feature>
<feature type="transmembrane region" description="Helical" evidence="1">
    <location>
        <begin position="20"/>
        <end position="42"/>
    </location>
</feature>